<evidence type="ECO:0000313" key="3">
    <source>
        <dbReference type="Proteomes" id="UP001056436"/>
    </source>
</evidence>
<organism evidence="2 3">
    <name type="scientific">Colletotrichum abscissum</name>
    <dbReference type="NCBI Taxonomy" id="1671311"/>
    <lineage>
        <taxon>Eukaryota</taxon>
        <taxon>Fungi</taxon>
        <taxon>Dikarya</taxon>
        <taxon>Ascomycota</taxon>
        <taxon>Pezizomycotina</taxon>
        <taxon>Sordariomycetes</taxon>
        <taxon>Hypocreomycetidae</taxon>
        <taxon>Glomerellales</taxon>
        <taxon>Glomerellaceae</taxon>
        <taxon>Colletotrichum</taxon>
        <taxon>Colletotrichum acutatum species complex</taxon>
    </lineage>
</organism>
<reference evidence="2" key="1">
    <citation type="submission" date="2019-01" db="EMBL/GenBank/DDBJ databases">
        <title>Colletotrichum abscissum LGMF1257.</title>
        <authorList>
            <person name="Baroncelli R."/>
        </authorList>
    </citation>
    <scope>NUCLEOTIDE SEQUENCE</scope>
    <source>
        <strain evidence="2">Ca142</strain>
    </source>
</reference>
<name>A0A9P9WZN8_9PEZI</name>
<dbReference type="AlphaFoldDB" id="A0A9P9WZN8"/>
<comment type="caution">
    <text evidence="2">The sequence shown here is derived from an EMBL/GenBank/DDBJ whole genome shotgun (WGS) entry which is preliminary data.</text>
</comment>
<evidence type="ECO:0000256" key="1">
    <source>
        <dbReference type="SAM" id="MobiDB-lite"/>
    </source>
</evidence>
<gene>
    <name evidence="2" type="ORF">CABS02_15294</name>
</gene>
<keyword evidence="3" id="KW-1185">Reference proteome</keyword>
<feature type="region of interest" description="Disordered" evidence="1">
    <location>
        <begin position="37"/>
        <end position="64"/>
    </location>
</feature>
<protein>
    <submittedName>
        <fullName evidence="2">Uncharacterized protein</fullName>
    </submittedName>
</protein>
<accession>A0A9P9WZN8</accession>
<dbReference type="Proteomes" id="UP001056436">
    <property type="component" value="Unassembled WGS sequence"/>
</dbReference>
<proteinExistence type="predicted"/>
<evidence type="ECO:0000313" key="2">
    <source>
        <dbReference type="EMBL" id="KAI3527751.1"/>
    </source>
</evidence>
<sequence length="96" mass="10734">MQQQIPWQRKIVGFAIPNVHRRTPMPHAAIPSEYALQAPQRGRNSSASSLEPAAQGFGKWQREQSPECGAKNFLNYTRERIVSSAKSGEIVESKTL</sequence>
<dbReference type="EMBL" id="SDAQ01000291">
    <property type="protein sequence ID" value="KAI3527751.1"/>
    <property type="molecule type" value="Genomic_DNA"/>
</dbReference>